<proteinExistence type="predicted"/>
<dbReference type="Proteomes" id="UP001217485">
    <property type="component" value="Unassembled WGS sequence"/>
</dbReference>
<feature type="region of interest" description="Disordered" evidence="1">
    <location>
        <begin position="1"/>
        <end position="24"/>
    </location>
</feature>
<evidence type="ECO:0000313" key="2">
    <source>
        <dbReference type="EMBL" id="MDC0684928.1"/>
    </source>
</evidence>
<dbReference type="EMBL" id="JAQNDK010000006">
    <property type="protein sequence ID" value="MDC0684928.1"/>
    <property type="molecule type" value="Genomic_DNA"/>
</dbReference>
<accession>A0ABT5CEP8</accession>
<organism evidence="2 3">
    <name type="scientific">Sorangium atrum</name>
    <dbReference type="NCBI Taxonomy" id="2995308"/>
    <lineage>
        <taxon>Bacteria</taxon>
        <taxon>Pseudomonadati</taxon>
        <taxon>Myxococcota</taxon>
        <taxon>Polyangia</taxon>
        <taxon>Polyangiales</taxon>
        <taxon>Polyangiaceae</taxon>
        <taxon>Sorangium</taxon>
    </lineage>
</organism>
<feature type="compositionally biased region" description="Basic and acidic residues" evidence="1">
    <location>
        <begin position="14"/>
        <end position="24"/>
    </location>
</feature>
<protein>
    <recommendedName>
        <fullName evidence="4">Recombinase domain-containing protein</fullName>
    </recommendedName>
</protein>
<gene>
    <name evidence="2" type="ORF">POL72_44840</name>
</gene>
<keyword evidence="3" id="KW-1185">Reference proteome</keyword>
<comment type="caution">
    <text evidence="2">The sequence shown here is derived from an EMBL/GenBank/DDBJ whole genome shotgun (WGS) entry which is preliminary data.</text>
</comment>
<evidence type="ECO:0000256" key="1">
    <source>
        <dbReference type="SAM" id="MobiDB-lite"/>
    </source>
</evidence>
<sequence length="99" mass="11438">MNGERCRSWGRGLHRSDAGRDDHRHEQARHVIELLFEQFQRRGTIQGVLCYLLEHDLKLPVRIMSGPDKGELRWSRPSRSTLQQVFINPAYAGVTEQAA</sequence>
<reference evidence="2 3" key="1">
    <citation type="submission" date="2023-01" db="EMBL/GenBank/DDBJ databases">
        <title>Minimal conservation of predation-associated metabolite biosynthetic gene clusters underscores biosynthetic potential of Myxococcota including descriptions for ten novel species: Archangium lansinium sp. nov., Myxococcus landrumus sp. nov., Nannocystis bai.</title>
        <authorList>
            <person name="Ahearne A."/>
            <person name="Stevens C."/>
            <person name="Dowd S."/>
        </authorList>
    </citation>
    <scope>NUCLEOTIDE SEQUENCE [LARGE SCALE GENOMIC DNA]</scope>
    <source>
        <strain evidence="2 3">WIWO2</strain>
    </source>
</reference>
<evidence type="ECO:0008006" key="4">
    <source>
        <dbReference type="Google" id="ProtNLM"/>
    </source>
</evidence>
<name>A0ABT5CEP8_9BACT</name>
<evidence type="ECO:0000313" key="3">
    <source>
        <dbReference type="Proteomes" id="UP001217485"/>
    </source>
</evidence>
<dbReference type="RefSeq" id="WP_272103051.1">
    <property type="nucleotide sequence ID" value="NZ_JAQNDK010000006.1"/>
</dbReference>